<protein>
    <submittedName>
        <fullName evidence="3">Acyltransferase</fullName>
    </submittedName>
</protein>
<feature type="domain" description="Phospholipid/glycerol acyltransferase" evidence="2">
    <location>
        <begin position="48"/>
        <end position="261"/>
    </location>
</feature>
<name>A0A9P7AVZ8_9HELO</name>
<keyword evidence="1" id="KW-1133">Transmembrane helix</keyword>
<dbReference type="PANTHER" id="PTHR31605">
    <property type="entry name" value="GLYCEROL-3-PHOSPHATE O-ACYLTRANSFERASE 1"/>
    <property type="match status" value="1"/>
</dbReference>
<keyword evidence="1" id="KW-0472">Membrane</keyword>
<reference evidence="3" key="1">
    <citation type="submission" date="2019-07" db="EMBL/GenBank/DDBJ databases">
        <title>Hyphodiscus hymeniophilus genome sequencing and assembly.</title>
        <authorList>
            <person name="Kramer G."/>
            <person name="Nodwell J."/>
        </authorList>
    </citation>
    <scope>NUCLEOTIDE SEQUENCE</scope>
    <source>
        <strain evidence="3">ATCC 34498</strain>
    </source>
</reference>
<gene>
    <name evidence="3" type="ORF">D0Z07_5806</name>
</gene>
<feature type="transmembrane region" description="Helical" evidence="1">
    <location>
        <begin position="411"/>
        <end position="429"/>
    </location>
</feature>
<accession>A0A9P7AVZ8</accession>
<dbReference type="InterPro" id="IPR002123">
    <property type="entry name" value="Plipid/glycerol_acylTrfase"/>
</dbReference>
<dbReference type="GO" id="GO:0004366">
    <property type="term" value="F:glycerol-3-phosphate O-acyltransferase activity"/>
    <property type="evidence" value="ECO:0007669"/>
    <property type="project" value="TreeGrafter"/>
</dbReference>
<keyword evidence="3" id="KW-0012">Acyltransferase</keyword>
<dbReference type="EMBL" id="VNKQ01000011">
    <property type="protein sequence ID" value="KAG0648148.1"/>
    <property type="molecule type" value="Genomic_DNA"/>
</dbReference>
<feature type="transmembrane region" description="Helical" evidence="1">
    <location>
        <begin position="459"/>
        <end position="481"/>
    </location>
</feature>
<evidence type="ECO:0000313" key="3">
    <source>
        <dbReference type="EMBL" id="KAG0648148.1"/>
    </source>
</evidence>
<dbReference type="SUPFAM" id="SSF69593">
    <property type="entry name" value="Glycerol-3-phosphate (1)-acyltransferase"/>
    <property type="match status" value="2"/>
</dbReference>
<organism evidence="3 4">
    <name type="scientific">Hyphodiscus hymeniophilus</name>
    <dbReference type="NCBI Taxonomy" id="353542"/>
    <lineage>
        <taxon>Eukaryota</taxon>
        <taxon>Fungi</taxon>
        <taxon>Dikarya</taxon>
        <taxon>Ascomycota</taxon>
        <taxon>Pezizomycotina</taxon>
        <taxon>Leotiomycetes</taxon>
        <taxon>Helotiales</taxon>
        <taxon>Hyphodiscaceae</taxon>
        <taxon>Hyphodiscus</taxon>
    </lineage>
</organism>
<evidence type="ECO:0000313" key="4">
    <source>
        <dbReference type="Proteomes" id="UP000785200"/>
    </source>
</evidence>
<keyword evidence="4" id="KW-1185">Reference proteome</keyword>
<dbReference type="InterPro" id="IPR052744">
    <property type="entry name" value="GPAT/DAPAT"/>
</dbReference>
<dbReference type="Proteomes" id="UP000785200">
    <property type="component" value="Unassembled WGS sequence"/>
</dbReference>
<dbReference type="GO" id="GO:0008654">
    <property type="term" value="P:phospholipid biosynthetic process"/>
    <property type="evidence" value="ECO:0007669"/>
    <property type="project" value="TreeGrafter"/>
</dbReference>
<sequence length="606" mass="66529">MAPKPSATLPSSWLYDVILNVFSPSIDIFFREVQVRGGWRVPQDGAVILVAAPHANQFVDSLVLMRIMKTLNRRISWLMAEKSFDKPIIGPLATLAGAVPVSRAMDNVKTAQGNIYLLDPDGDPKVLGGVGTKFDGPGFEIGGSIYLPVLNGESQRIDIAEICGPEKIILKTAPTAEEALQQLTRQGGTIFKVAPHVDQTDVYNAVFERLRQDGCVGIFPEGGSHDRTDMLPLKAGIAIMALGSLAQGTQVSIVPVGMNYFHAHKFRSRAVVEFGDPVSIPPEVINNFQNGKRRESVGGLLSSIYQSLAAVTVSAPDFGTMMLVHATRRLYTLKRRHLPLSTVLEMNRRLLKGYTQYRKDPRIEQLSKAITSYTHQMQLLGLRDHQLGYARFSVIGVSASLLYRISKLSILAIGTLPGLLLFSPVFIAARTSSHRKTREALASSTVKVRGNDVMATWKILVAGCLAPLLYTYYAIVLASWMRYNRVHGLVPPAVPLWAIIVGAYIIFPILTYAALILGESGMDILKSLRPLLLCLSPSSVGTLAGLRDQRVELSRQVTELVNTLGPDLYPDCDAERLPHARRLYVDVSPDETLDDLADTEFFSVVE</sequence>
<proteinExistence type="predicted"/>
<dbReference type="AlphaFoldDB" id="A0A9P7AVZ8"/>
<comment type="caution">
    <text evidence="3">The sequence shown here is derived from an EMBL/GenBank/DDBJ whole genome shotgun (WGS) entry which is preliminary data.</text>
</comment>
<dbReference type="OrthoDB" id="2427554at2759"/>
<dbReference type="Pfam" id="PF01553">
    <property type="entry name" value="Acyltransferase"/>
    <property type="match status" value="2"/>
</dbReference>
<dbReference type="PANTHER" id="PTHR31605:SF0">
    <property type="entry name" value="GLYCEROL-3-PHOSPHATE O-ACYLTRANSFERASE 1"/>
    <property type="match status" value="1"/>
</dbReference>
<keyword evidence="3" id="KW-0808">Transferase</keyword>
<dbReference type="GO" id="GO:0016287">
    <property type="term" value="F:glycerone-phosphate O-acyltransferase activity"/>
    <property type="evidence" value="ECO:0007669"/>
    <property type="project" value="TreeGrafter"/>
</dbReference>
<dbReference type="SMART" id="SM00563">
    <property type="entry name" value="PlsC"/>
    <property type="match status" value="1"/>
</dbReference>
<evidence type="ECO:0000259" key="2">
    <source>
        <dbReference type="SMART" id="SM00563"/>
    </source>
</evidence>
<keyword evidence="1" id="KW-0812">Transmembrane</keyword>
<evidence type="ECO:0000256" key="1">
    <source>
        <dbReference type="SAM" id="Phobius"/>
    </source>
</evidence>
<feature type="transmembrane region" description="Helical" evidence="1">
    <location>
        <begin position="493"/>
        <end position="517"/>
    </location>
</feature>